<accession>G8U1V3</accession>
<dbReference type="AlphaFoldDB" id="G8U1V3"/>
<keyword evidence="2" id="KW-0614">Plasmid</keyword>
<dbReference type="EMBL" id="CP003180">
    <property type="protein sequence ID" value="AEW07031.1"/>
    <property type="molecule type" value="Genomic_DNA"/>
</dbReference>
<sequence length="69" mass="7547">MWENHKSGSIRGRGSEEPLLLYLHHLGPTPATQSRVLRAAEARSQSVDGEPTPAVSYRSWIDEGGAPHV</sequence>
<geneLocation type="plasmid" evidence="3">
    <name>pSULAd1</name>
</geneLocation>
<evidence type="ECO:0000313" key="3">
    <source>
        <dbReference type="Proteomes" id="UP000005439"/>
    </source>
</evidence>
<reference evidence="2 3" key="2">
    <citation type="journal article" date="2012" name="Stand. Genomic Sci.">
        <title>Complete genome sequence of the moderately thermophilic mineral-sulfide-oxidizing firmicute Sulfobacillus acidophilus type strain (NAL(T)).</title>
        <authorList>
            <person name="Anderson I."/>
            <person name="Chertkov O."/>
            <person name="Chen A."/>
            <person name="Saunders E."/>
            <person name="Lapidus A."/>
            <person name="Nolan M."/>
            <person name="Lucas S."/>
            <person name="Hammon N."/>
            <person name="Deshpande S."/>
            <person name="Cheng J.F."/>
            <person name="Han C."/>
            <person name="Tapia R."/>
            <person name="Goodwin L.A."/>
            <person name="Pitluck S."/>
            <person name="Liolios K."/>
            <person name="Pagani I."/>
            <person name="Ivanova N."/>
            <person name="Mikhailova N."/>
            <person name="Pati A."/>
            <person name="Palaniappan K."/>
            <person name="Land M."/>
            <person name="Pan C."/>
            <person name="Rohde M."/>
            <person name="Pukall R."/>
            <person name="Goker M."/>
            <person name="Detter J.C."/>
            <person name="Woyke T."/>
            <person name="Bristow J."/>
            <person name="Eisen J.A."/>
            <person name="Markowitz V."/>
            <person name="Hugenholtz P."/>
            <person name="Kyrpides N.C."/>
            <person name="Klenk H.P."/>
            <person name="Mavromatis K."/>
        </authorList>
    </citation>
    <scope>NUCLEOTIDE SEQUENCE [LARGE SCALE GENOMIC DNA]</scope>
    <source>
        <strain evidence="3">ATCC 700253 / DSM 10332 / NAL</strain>
        <plasmid evidence="3">pSULAd1</plasmid>
    </source>
</reference>
<evidence type="ECO:0000313" key="2">
    <source>
        <dbReference type="EMBL" id="AEW07031.1"/>
    </source>
</evidence>
<dbReference type="KEGG" id="sap:Sulac_3607"/>
<dbReference type="Proteomes" id="UP000005439">
    <property type="component" value="Plasmid unnamed"/>
</dbReference>
<keyword evidence="3" id="KW-1185">Reference proteome</keyword>
<feature type="region of interest" description="Disordered" evidence="1">
    <location>
        <begin position="37"/>
        <end position="69"/>
    </location>
</feature>
<name>G8U1V3_SULAD</name>
<evidence type="ECO:0000256" key="1">
    <source>
        <dbReference type="SAM" id="MobiDB-lite"/>
    </source>
</evidence>
<organism evidence="2 3">
    <name type="scientific">Sulfobacillus acidophilus (strain ATCC 700253 / DSM 10332 / NAL)</name>
    <dbReference type="NCBI Taxonomy" id="679936"/>
    <lineage>
        <taxon>Bacteria</taxon>
        <taxon>Bacillati</taxon>
        <taxon>Bacillota</taxon>
        <taxon>Clostridia</taxon>
        <taxon>Eubacteriales</taxon>
        <taxon>Clostridiales Family XVII. Incertae Sedis</taxon>
        <taxon>Sulfobacillus</taxon>
    </lineage>
</organism>
<gene>
    <name evidence="2" type="ordered locus">Sulac_3607</name>
</gene>
<dbReference type="PATRIC" id="fig|679936.5.peg.3725"/>
<protein>
    <submittedName>
        <fullName evidence="2">Uncharacterized protein</fullName>
    </submittedName>
</protein>
<reference evidence="3" key="1">
    <citation type="submission" date="2011-12" db="EMBL/GenBank/DDBJ databases">
        <title>The complete genome of plasmid of Sulfobacillus acidophilus DSM 10332.</title>
        <authorList>
            <person name="Lucas S."/>
            <person name="Han J."/>
            <person name="Lapidus A."/>
            <person name="Bruce D."/>
            <person name="Goodwin L."/>
            <person name="Pitluck S."/>
            <person name="Peters L."/>
            <person name="Kyrpides N."/>
            <person name="Mavromatis K."/>
            <person name="Ivanova N."/>
            <person name="Mikhailova N."/>
            <person name="Chertkov O."/>
            <person name="Saunders E."/>
            <person name="Detter J.C."/>
            <person name="Tapia R."/>
            <person name="Han C."/>
            <person name="Land M."/>
            <person name="Hauser L."/>
            <person name="Markowitz V."/>
            <person name="Cheng J.-F."/>
            <person name="Hugenholtz P."/>
            <person name="Woyke T."/>
            <person name="Wu D."/>
            <person name="Pukall R."/>
            <person name="Gehrich-Schroeter G."/>
            <person name="Schneider S."/>
            <person name="Klenk H.-P."/>
            <person name="Eisen J.A."/>
        </authorList>
    </citation>
    <scope>NUCLEOTIDE SEQUENCE [LARGE SCALE GENOMIC DNA]</scope>
    <source>
        <strain evidence="3">ATCC 700253 / DSM 10332 / NAL</strain>
        <plasmid evidence="3">pSULAd1</plasmid>
    </source>
</reference>
<proteinExistence type="predicted"/>
<dbReference type="HOGENOM" id="CLU_2774383_0_0_9"/>